<evidence type="ECO:0000256" key="3">
    <source>
        <dbReference type="ARBA" id="ARBA00007365"/>
    </source>
</evidence>
<dbReference type="PANTHER" id="PTHR45625:SF4">
    <property type="entry name" value="PEPTIDYLPROLYL ISOMERASE DOMAIN AND WD REPEAT-CONTAINING PROTEIN 1"/>
    <property type="match status" value="1"/>
</dbReference>
<feature type="domain" description="PPIase cyclophilin-type" evidence="8">
    <location>
        <begin position="22"/>
        <end position="179"/>
    </location>
</feature>
<dbReference type="InterPro" id="IPR044666">
    <property type="entry name" value="Cyclophilin_A-like"/>
</dbReference>
<sequence length="185" mass="20027">MGMMDEARAGNDLYATFDTTEGQIVVKLFAKDAPETVQNFVGLATGEKEWVHPGTRERMTGKPLYDGTIFHRCIGNFMVQGGDPLGQGIGGPGYKFKDEFQSGRRFDKKGLLAMANAGPNTNGSQFFITVVPTPHLNNRHTIFGEVVKGQDVADRIANEIPKGAGDRPKKDVVITKLTISTSAPA</sequence>
<evidence type="ECO:0000256" key="1">
    <source>
        <dbReference type="ARBA" id="ARBA00002388"/>
    </source>
</evidence>
<gene>
    <name evidence="9" type="ORF">AA314_05465</name>
    <name evidence="10" type="ORF">ATI61_11688</name>
</gene>
<keyword evidence="4" id="KW-0963">Cytoplasm</keyword>
<dbReference type="RefSeq" id="WP_047857795.1">
    <property type="nucleotide sequence ID" value="NZ_CP011509.1"/>
</dbReference>
<comment type="function">
    <text evidence="1 7">PPIases accelerate the folding of proteins. It catalyzes the cis-trans isomerization of proline imidic peptide bonds in oligopeptides.</text>
</comment>
<reference evidence="9 11" key="1">
    <citation type="submission" date="2015-05" db="EMBL/GenBank/DDBJ databases">
        <title>Genome assembly of Archangium gephyra DSM 2261.</title>
        <authorList>
            <person name="Sharma G."/>
            <person name="Subramanian S."/>
        </authorList>
    </citation>
    <scope>NUCLEOTIDE SEQUENCE [LARGE SCALE GENOMIC DNA]</scope>
    <source>
        <strain evidence="9 11">DSM 2261</strain>
    </source>
</reference>
<dbReference type="Proteomes" id="UP000256345">
    <property type="component" value="Unassembled WGS sequence"/>
</dbReference>
<comment type="similarity">
    <text evidence="3 7">Belongs to the cyclophilin-type PPIase family.</text>
</comment>
<dbReference type="PRINTS" id="PR00153">
    <property type="entry name" value="CSAPPISMRASE"/>
</dbReference>
<keyword evidence="6 7" id="KW-0413">Isomerase</keyword>
<dbReference type="InterPro" id="IPR002130">
    <property type="entry name" value="Cyclophilin-type_PPIase_dom"/>
</dbReference>
<comment type="subcellular location">
    <subcellularLocation>
        <location evidence="2">Cytoplasm</location>
    </subcellularLocation>
</comment>
<dbReference type="Gene3D" id="2.40.100.10">
    <property type="entry name" value="Cyclophilin-like"/>
    <property type="match status" value="1"/>
</dbReference>
<evidence type="ECO:0000256" key="4">
    <source>
        <dbReference type="ARBA" id="ARBA00022490"/>
    </source>
</evidence>
<dbReference type="InterPro" id="IPR029000">
    <property type="entry name" value="Cyclophilin-like_dom_sf"/>
</dbReference>
<evidence type="ECO:0000259" key="8">
    <source>
        <dbReference type="PROSITE" id="PS50072"/>
    </source>
</evidence>
<dbReference type="EMBL" id="QUMU01000016">
    <property type="protein sequence ID" value="REG23618.1"/>
    <property type="molecule type" value="Genomic_DNA"/>
</dbReference>
<dbReference type="GO" id="GO:0005737">
    <property type="term" value="C:cytoplasm"/>
    <property type="evidence" value="ECO:0007669"/>
    <property type="project" value="UniProtKB-SubCell"/>
</dbReference>
<dbReference type="KEGG" id="age:AA314_05465"/>
<organism evidence="9 11">
    <name type="scientific">Archangium gephyra</name>
    <dbReference type="NCBI Taxonomy" id="48"/>
    <lineage>
        <taxon>Bacteria</taxon>
        <taxon>Pseudomonadati</taxon>
        <taxon>Myxococcota</taxon>
        <taxon>Myxococcia</taxon>
        <taxon>Myxococcales</taxon>
        <taxon>Cystobacterineae</taxon>
        <taxon>Archangiaceae</taxon>
        <taxon>Archangium</taxon>
    </lineage>
</organism>
<proteinExistence type="inferred from homology"/>
<dbReference type="InterPro" id="IPR024936">
    <property type="entry name" value="Cyclophilin-type_PPIase"/>
</dbReference>
<evidence type="ECO:0000313" key="12">
    <source>
        <dbReference type="Proteomes" id="UP000256345"/>
    </source>
</evidence>
<name>A0AAC8QAM7_9BACT</name>
<dbReference type="FunFam" id="2.40.100.10:FF:000028">
    <property type="entry name" value="Peptidyl-prolyl cis-trans isomerase"/>
    <property type="match status" value="1"/>
</dbReference>
<dbReference type="AlphaFoldDB" id="A0AAC8QAM7"/>
<dbReference type="Pfam" id="PF00160">
    <property type="entry name" value="Pro_isomerase"/>
    <property type="match status" value="1"/>
</dbReference>
<dbReference type="CDD" id="cd00317">
    <property type="entry name" value="cyclophilin"/>
    <property type="match status" value="1"/>
</dbReference>
<keyword evidence="12" id="KW-1185">Reference proteome</keyword>
<evidence type="ECO:0000256" key="6">
    <source>
        <dbReference type="ARBA" id="ARBA00023235"/>
    </source>
</evidence>
<evidence type="ECO:0000313" key="9">
    <source>
        <dbReference type="EMBL" id="AKJ03839.1"/>
    </source>
</evidence>
<dbReference type="SUPFAM" id="SSF50891">
    <property type="entry name" value="Cyclophilin-like"/>
    <property type="match status" value="1"/>
</dbReference>
<protein>
    <recommendedName>
        <fullName evidence="7">Peptidyl-prolyl cis-trans isomerase</fullName>
        <shortName evidence="7">PPIase</shortName>
        <ecNumber evidence="7">5.2.1.8</ecNumber>
    </recommendedName>
</protein>
<accession>A0AAC8QAM7</accession>
<dbReference type="GO" id="GO:0003755">
    <property type="term" value="F:peptidyl-prolyl cis-trans isomerase activity"/>
    <property type="evidence" value="ECO:0007669"/>
    <property type="project" value="UniProtKB-UniRule"/>
</dbReference>
<comment type="catalytic activity">
    <reaction evidence="7">
        <text>[protein]-peptidylproline (omega=180) = [protein]-peptidylproline (omega=0)</text>
        <dbReference type="Rhea" id="RHEA:16237"/>
        <dbReference type="Rhea" id="RHEA-COMP:10747"/>
        <dbReference type="Rhea" id="RHEA-COMP:10748"/>
        <dbReference type="ChEBI" id="CHEBI:83833"/>
        <dbReference type="ChEBI" id="CHEBI:83834"/>
        <dbReference type="EC" id="5.2.1.8"/>
    </reaction>
</comment>
<dbReference type="Proteomes" id="UP000035579">
    <property type="component" value="Chromosome"/>
</dbReference>
<evidence type="ECO:0000313" key="10">
    <source>
        <dbReference type="EMBL" id="REG23618.1"/>
    </source>
</evidence>
<evidence type="ECO:0000256" key="2">
    <source>
        <dbReference type="ARBA" id="ARBA00004496"/>
    </source>
</evidence>
<dbReference type="PROSITE" id="PS50072">
    <property type="entry name" value="CSA_PPIASE_2"/>
    <property type="match status" value="1"/>
</dbReference>
<dbReference type="PANTHER" id="PTHR45625">
    <property type="entry name" value="PEPTIDYL-PROLYL CIS-TRANS ISOMERASE-RELATED"/>
    <property type="match status" value="1"/>
</dbReference>
<reference evidence="10 12" key="2">
    <citation type="submission" date="2018-08" db="EMBL/GenBank/DDBJ databases">
        <title>Genomic Encyclopedia of Archaeal and Bacterial Type Strains, Phase II (KMG-II): from individual species to whole genera.</title>
        <authorList>
            <person name="Goeker M."/>
        </authorList>
    </citation>
    <scope>NUCLEOTIDE SEQUENCE [LARGE SCALE GENOMIC DNA]</scope>
    <source>
        <strain evidence="10 12">DSM 2261</strain>
    </source>
</reference>
<keyword evidence="5 7" id="KW-0697">Rotamase</keyword>
<dbReference type="EMBL" id="CP011509">
    <property type="protein sequence ID" value="AKJ03839.1"/>
    <property type="molecule type" value="Genomic_DNA"/>
</dbReference>
<dbReference type="PIRSF" id="PIRSF001467">
    <property type="entry name" value="Peptidylpro_ismrse"/>
    <property type="match status" value="1"/>
</dbReference>
<dbReference type="EC" id="5.2.1.8" evidence="7"/>
<evidence type="ECO:0000313" key="11">
    <source>
        <dbReference type="Proteomes" id="UP000035579"/>
    </source>
</evidence>
<evidence type="ECO:0000256" key="7">
    <source>
        <dbReference type="RuleBase" id="RU363019"/>
    </source>
</evidence>
<evidence type="ECO:0000256" key="5">
    <source>
        <dbReference type="ARBA" id="ARBA00023110"/>
    </source>
</evidence>